<feature type="binding site" evidence="11">
    <location>
        <begin position="329"/>
        <end position="330"/>
    </location>
    <ligand>
        <name>GMP</name>
        <dbReference type="ChEBI" id="CHEBI:58115"/>
    </ligand>
</feature>
<dbReference type="GO" id="GO:0006396">
    <property type="term" value="P:RNA processing"/>
    <property type="evidence" value="ECO:0007669"/>
    <property type="project" value="InterPro"/>
</dbReference>
<dbReference type="PANTHER" id="PTHR11118:SF1">
    <property type="entry name" value="RNA-SPLICING LIGASE RTCB HOMOLOG"/>
    <property type="match status" value="1"/>
</dbReference>
<organism evidence="14 15">
    <name type="scientific">Candidatus Harrisonbacteria bacterium RIFCSPLOWO2_01_FULL_44_18</name>
    <dbReference type="NCBI Taxonomy" id="1798407"/>
    <lineage>
        <taxon>Bacteria</taxon>
        <taxon>Candidatus Harrisoniibacteriota</taxon>
    </lineage>
</organism>
<feature type="binding site" evidence="11">
    <location>
        <begin position="204"/>
        <end position="208"/>
    </location>
    <ligand>
        <name>GMP</name>
        <dbReference type="ChEBI" id="CHEBI:58115"/>
    </ligand>
</feature>
<dbReference type="GO" id="GO:0005525">
    <property type="term" value="F:GTP binding"/>
    <property type="evidence" value="ECO:0007669"/>
    <property type="project" value="UniProtKB-KW"/>
</dbReference>
<sequence>MQKSDLKKISDYIWEIPTSYRQDMRVSARVFISEKMLADVFKDESLNQVVNVATLPGIYKYSLAMPDLHEGYGFCIGGVAAFDVKEGVISPGGVGFDINCGVRLIKTPVTFSEIQSKISDLATNLYNEVPSGVGRGGRLKLVNKELDEVLLKGVDKMIASGYATEDDKKYCESLGRLADADSDLVSKTAKDRGRDQLGTIGAGNHFVEVQRVDTIYDKEAAKAMGIFENQITIMIHCGSRGLGHQVATDYIRTSLMAMQKYGISVPDQQLACVPFQSPEGQNYWKAMSAAANFAWANRQFITWEVREAWNKVFGHDQGQKLLLAYDVAHNLAKLEKYDGKKLVVHRKGATRAFPPGHPETPALYKNIGQPVLIPGSMGTASFVLVGAPGAMELSFGSSCHGAGRMMSRTRAKREVRGSALKQELEKRGIAIRSGSMAGLAEEAPIAYKDVDEVVDVVHGAGLAKKVARLKPVAVIKG</sequence>
<keyword evidence="4 11" id="KW-0547">Nucleotide-binding</keyword>
<keyword evidence="6 11" id="KW-0342">GTP-binding</keyword>
<name>A0A1G1ZPM3_9BACT</name>
<feature type="active site" description="GMP-histidine intermediate" evidence="10">
    <location>
        <position position="400"/>
    </location>
</feature>
<comment type="catalytic activity">
    <reaction evidence="9">
        <text>a 3'-end 2',3'-cyclophospho-ribonucleotide-RNA + a 5'-end dephospho-ribonucleoside-RNA + GTP + H2O = a ribonucleotidyl-ribonucleotide-RNA + GMP + diphosphate + H(+)</text>
        <dbReference type="Rhea" id="RHEA:68080"/>
        <dbReference type="Rhea" id="RHEA-COMP:10464"/>
        <dbReference type="Rhea" id="RHEA-COMP:13936"/>
        <dbReference type="Rhea" id="RHEA-COMP:17355"/>
        <dbReference type="ChEBI" id="CHEBI:15377"/>
        <dbReference type="ChEBI" id="CHEBI:15378"/>
        <dbReference type="ChEBI" id="CHEBI:33019"/>
        <dbReference type="ChEBI" id="CHEBI:37565"/>
        <dbReference type="ChEBI" id="CHEBI:58115"/>
        <dbReference type="ChEBI" id="CHEBI:83064"/>
        <dbReference type="ChEBI" id="CHEBI:138284"/>
        <dbReference type="ChEBI" id="CHEBI:173118"/>
        <dbReference type="EC" id="6.5.1.8"/>
    </reaction>
</comment>
<dbReference type="InterPro" id="IPR036025">
    <property type="entry name" value="RtcB-like_sf"/>
</dbReference>
<dbReference type="PROSITE" id="PS01288">
    <property type="entry name" value="UPF0027"/>
    <property type="match status" value="1"/>
</dbReference>
<dbReference type="PANTHER" id="PTHR11118">
    <property type="entry name" value="RNA-SPLICING LIGASE RTCB HOMOLOG"/>
    <property type="match status" value="1"/>
</dbReference>
<dbReference type="Pfam" id="PF01139">
    <property type="entry name" value="RtcB"/>
    <property type="match status" value="1"/>
</dbReference>
<evidence type="ECO:0000256" key="12">
    <source>
        <dbReference type="PIRSR" id="PIRSR601233-3"/>
    </source>
</evidence>
<evidence type="ECO:0000256" key="5">
    <source>
        <dbReference type="ARBA" id="ARBA00022800"/>
    </source>
</evidence>
<evidence type="ECO:0000256" key="13">
    <source>
        <dbReference type="RuleBase" id="RU371113"/>
    </source>
</evidence>
<evidence type="ECO:0000256" key="10">
    <source>
        <dbReference type="PIRSR" id="PIRSR601233-1"/>
    </source>
</evidence>
<dbReference type="Gene3D" id="3.90.1860.10">
    <property type="entry name" value="tRNA-splicing ligase RtcB"/>
    <property type="match status" value="1"/>
</dbReference>
<evidence type="ECO:0000313" key="14">
    <source>
        <dbReference type="EMBL" id="OGY65690.1"/>
    </source>
</evidence>
<feature type="binding site" evidence="11">
    <location>
        <position position="381"/>
    </location>
    <ligand>
        <name>GMP</name>
        <dbReference type="ChEBI" id="CHEBI:58115"/>
    </ligand>
</feature>
<feature type="binding site" evidence="11">
    <location>
        <position position="476"/>
    </location>
    <ligand>
        <name>GMP</name>
        <dbReference type="ChEBI" id="CHEBI:58115"/>
    </ligand>
</feature>
<accession>A0A1G1ZPM3</accession>
<dbReference type="GO" id="GO:0042245">
    <property type="term" value="P:RNA repair"/>
    <property type="evidence" value="ECO:0007669"/>
    <property type="project" value="UniProtKB-KW"/>
</dbReference>
<feature type="binding site" evidence="12">
    <location>
        <position position="205"/>
    </location>
    <ligand>
        <name>Mn(2+)</name>
        <dbReference type="ChEBI" id="CHEBI:29035"/>
        <label>1</label>
    </ligand>
</feature>
<comment type="similarity">
    <text evidence="1 13">Belongs to the RtcB family.</text>
</comment>
<comment type="catalytic activity">
    <reaction evidence="8">
        <text>a 3'-end 3'-phospho-ribonucleotide-RNA + a 5'-end dephospho-ribonucleoside-RNA + GTP = a ribonucleotidyl-ribonucleotide-RNA + GMP + diphosphate</text>
        <dbReference type="Rhea" id="RHEA:68076"/>
        <dbReference type="Rhea" id="RHEA-COMP:10463"/>
        <dbReference type="Rhea" id="RHEA-COMP:13936"/>
        <dbReference type="Rhea" id="RHEA-COMP:17355"/>
        <dbReference type="ChEBI" id="CHEBI:33019"/>
        <dbReference type="ChEBI" id="CHEBI:37565"/>
        <dbReference type="ChEBI" id="CHEBI:58115"/>
        <dbReference type="ChEBI" id="CHEBI:83062"/>
        <dbReference type="ChEBI" id="CHEBI:138284"/>
        <dbReference type="ChEBI" id="CHEBI:173118"/>
        <dbReference type="EC" id="6.5.1.8"/>
    </reaction>
</comment>
<comment type="cofactor">
    <cofactor evidence="12 13">
        <name>Mn(2+)</name>
        <dbReference type="ChEBI" id="CHEBI:29035"/>
    </cofactor>
    <text evidence="12 13">Binds 2 manganese ions per subunit.</text>
</comment>
<dbReference type="Proteomes" id="UP000177942">
    <property type="component" value="Unassembled WGS sequence"/>
</dbReference>
<keyword evidence="2 13" id="KW-0436">Ligase</keyword>
<dbReference type="GO" id="GO:0003972">
    <property type="term" value="F:RNA ligase (ATP) activity"/>
    <property type="evidence" value="ECO:0007669"/>
    <property type="project" value="TreeGrafter"/>
</dbReference>
<keyword evidence="3 12" id="KW-0479">Metal-binding</keyword>
<gene>
    <name evidence="13" type="primary">rtcB</name>
    <name evidence="14" type="ORF">A3A16_03685</name>
</gene>
<keyword evidence="7 12" id="KW-0464">Manganese</keyword>
<comment type="caution">
    <text evidence="14">The sequence shown here is derived from an EMBL/GenBank/DDBJ whole genome shotgun (WGS) entry which is preliminary data.</text>
</comment>
<evidence type="ECO:0000256" key="6">
    <source>
        <dbReference type="ARBA" id="ARBA00023134"/>
    </source>
</evidence>
<evidence type="ECO:0000256" key="2">
    <source>
        <dbReference type="ARBA" id="ARBA00022598"/>
    </source>
</evidence>
<feature type="binding site" evidence="12">
    <location>
        <position position="236"/>
    </location>
    <ligand>
        <name>Mn(2+)</name>
        <dbReference type="ChEBI" id="CHEBI:29035"/>
        <label>2</label>
    </ligand>
</feature>
<dbReference type="AlphaFoldDB" id="A0A1G1ZPM3"/>
<comment type="subunit">
    <text evidence="13">Monomer.</text>
</comment>
<dbReference type="GO" id="GO:0170057">
    <property type="term" value="F:RNA ligase (GTP) activity"/>
    <property type="evidence" value="ECO:0007669"/>
    <property type="project" value="UniProtKB-EC"/>
</dbReference>
<protein>
    <recommendedName>
        <fullName evidence="13">tRNA-splicing ligase RtcB</fullName>
        <ecNumber evidence="13">6.5.1.-</ecNumber>
    </recommendedName>
</protein>
<dbReference type="SUPFAM" id="SSF103365">
    <property type="entry name" value="Hypothetical protein PH1602"/>
    <property type="match status" value="1"/>
</dbReference>
<evidence type="ECO:0000256" key="9">
    <source>
        <dbReference type="ARBA" id="ARBA00049514"/>
    </source>
</evidence>
<evidence type="ECO:0000313" key="15">
    <source>
        <dbReference type="Proteomes" id="UP000177942"/>
    </source>
</evidence>
<evidence type="ECO:0000256" key="8">
    <source>
        <dbReference type="ARBA" id="ARBA00047746"/>
    </source>
</evidence>
<evidence type="ECO:0000256" key="11">
    <source>
        <dbReference type="PIRSR" id="PIRSR601233-2"/>
    </source>
</evidence>
<dbReference type="GO" id="GO:0046872">
    <property type="term" value="F:metal ion binding"/>
    <property type="evidence" value="ECO:0007669"/>
    <property type="project" value="UniProtKB-UniRule"/>
</dbReference>
<evidence type="ECO:0000256" key="3">
    <source>
        <dbReference type="ARBA" id="ARBA00022723"/>
    </source>
</evidence>
<evidence type="ECO:0000256" key="1">
    <source>
        <dbReference type="ARBA" id="ARBA00008071"/>
    </source>
</evidence>
<feature type="binding site" evidence="12">
    <location>
        <position position="329"/>
    </location>
    <ligand>
        <name>Mn(2+)</name>
        <dbReference type="ChEBI" id="CHEBI:29035"/>
        <label>2</label>
    </ligand>
</feature>
<reference evidence="14 15" key="1">
    <citation type="journal article" date="2016" name="Nat. Commun.">
        <title>Thousands of microbial genomes shed light on interconnected biogeochemical processes in an aquifer system.</title>
        <authorList>
            <person name="Anantharaman K."/>
            <person name="Brown C.T."/>
            <person name="Hug L.A."/>
            <person name="Sharon I."/>
            <person name="Castelle C.J."/>
            <person name="Probst A.J."/>
            <person name="Thomas B.C."/>
            <person name="Singh A."/>
            <person name="Wilkins M.J."/>
            <person name="Karaoz U."/>
            <person name="Brodie E.L."/>
            <person name="Williams K.H."/>
            <person name="Hubbard S.S."/>
            <person name="Banfield J.F."/>
        </authorList>
    </citation>
    <scope>NUCLEOTIDE SEQUENCE [LARGE SCALE GENOMIC DNA]</scope>
</reference>
<feature type="binding site" evidence="12">
    <location>
        <position position="97"/>
    </location>
    <ligand>
        <name>Mn(2+)</name>
        <dbReference type="ChEBI" id="CHEBI:29035"/>
        <label>1</label>
    </ligand>
</feature>
<feature type="binding site" evidence="11">
    <location>
        <begin position="400"/>
        <end position="403"/>
    </location>
    <ligand>
        <name>GMP</name>
        <dbReference type="ChEBI" id="CHEBI:58115"/>
    </ligand>
</feature>
<dbReference type="InterPro" id="IPR001233">
    <property type="entry name" value="RtcB"/>
</dbReference>
<dbReference type="EMBL" id="MHJJ01000007">
    <property type="protein sequence ID" value="OGY65690.1"/>
    <property type="molecule type" value="Genomic_DNA"/>
</dbReference>
<dbReference type="FunFam" id="3.90.1860.10:FF:000001">
    <property type="entry name" value="tRNA-splicing ligase RtcB homolog"/>
    <property type="match status" value="1"/>
</dbReference>
<evidence type="ECO:0000256" key="4">
    <source>
        <dbReference type="ARBA" id="ARBA00022741"/>
    </source>
</evidence>
<evidence type="ECO:0000256" key="7">
    <source>
        <dbReference type="ARBA" id="ARBA00023211"/>
    </source>
</evidence>
<keyword evidence="5" id="KW-0692">RNA repair</keyword>
<proteinExistence type="inferred from homology"/>
<feature type="binding site" evidence="11">
    <location>
        <begin position="374"/>
        <end position="377"/>
    </location>
    <ligand>
        <name>GMP</name>
        <dbReference type="ChEBI" id="CHEBI:58115"/>
    </ligand>
</feature>
<dbReference type="STRING" id="1798407.A3A16_03685"/>
<dbReference type="EC" id="6.5.1.-" evidence="13"/>